<proteinExistence type="predicted"/>
<evidence type="ECO:0000256" key="1">
    <source>
        <dbReference type="ARBA" id="ARBA00004141"/>
    </source>
</evidence>
<dbReference type="InterPro" id="IPR047680">
    <property type="entry name" value="MarP-like"/>
</dbReference>
<organism evidence="6 7">
    <name type="scientific">Isoptericola halotolerans</name>
    <dbReference type="NCBI Taxonomy" id="300560"/>
    <lineage>
        <taxon>Bacteria</taxon>
        <taxon>Bacillati</taxon>
        <taxon>Actinomycetota</taxon>
        <taxon>Actinomycetes</taxon>
        <taxon>Micrococcales</taxon>
        <taxon>Promicromonosporaceae</taxon>
        <taxon>Isoptericola</taxon>
    </lineage>
</organism>
<dbReference type="NCBIfam" id="NF033740">
    <property type="entry name" value="MarP_fam_protase"/>
    <property type="match status" value="1"/>
</dbReference>
<keyword evidence="7" id="KW-1185">Reference proteome</keyword>
<dbReference type="Proteomes" id="UP000239895">
    <property type="component" value="Unassembled WGS sequence"/>
</dbReference>
<dbReference type="Pfam" id="PF02674">
    <property type="entry name" value="Colicin_V"/>
    <property type="match status" value="1"/>
</dbReference>
<name>A0ABX5EF06_9MICO</name>
<dbReference type="Gene3D" id="2.40.10.10">
    <property type="entry name" value="Trypsin-like serine proteases"/>
    <property type="match status" value="2"/>
</dbReference>
<evidence type="ECO:0000256" key="3">
    <source>
        <dbReference type="ARBA" id="ARBA00022989"/>
    </source>
</evidence>
<comment type="caution">
    <text evidence="6">The sequence shown here is derived from an EMBL/GenBank/DDBJ whole genome shotgun (WGS) entry which is preliminary data.</text>
</comment>
<dbReference type="InterPro" id="IPR043504">
    <property type="entry name" value="Peptidase_S1_PA_chymotrypsin"/>
</dbReference>
<dbReference type="PANTHER" id="PTHR43019:SF23">
    <property type="entry name" value="PROTEASE DO-LIKE 5, CHLOROPLASTIC"/>
    <property type="match status" value="1"/>
</dbReference>
<evidence type="ECO:0000313" key="6">
    <source>
        <dbReference type="EMBL" id="PRZ05180.1"/>
    </source>
</evidence>
<reference evidence="6 7" key="1">
    <citation type="submission" date="2018-03" db="EMBL/GenBank/DDBJ databases">
        <title>Comparative analysis of microorganisms from saline springs in Andes Mountain Range, Colombia.</title>
        <authorList>
            <person name="Rubin E."/>
        </authorList>
    </citation>
    <scope>NUCLEOTIDE SEQUENCE [LARGE SCALE GENOMIC DNA]</scope>
    <source>
        <strain evidence="6 7">CG 23</strain>
    </source>
</reference>
<accession>A0ABX5EF06</accession>
<feature type="transmembrane region" description="Helical" evidence="5">
    <location>
        <begin position="59"/>
        <end position="78"/>
    </location>
</feature>
<dbReference type="EMBL" id="PVTX01000008">
    <property type="protein sequence ID" value="PRZ05180.1"/>
    <property type="molecule type" value="Genomic_DNA"/>
</dbReference>
<dbReference type="PANTHER" id="PTHR43019">
    <property type="entry name" value="SERINE ENDOPROTEASE DEGS"/>
    <property type="match status" value="1"/>
</dbReference>
<dbReference type="RefSeq" id="WP_106268591.1">
    <property type="nucleotide sequence ID" value="NZ_PVTX01000008.1"/>
</dbReference>
<dbReference type="InterPro" id="IPR009003">
    <property type="entry name" value="Peptidase_S1_PA"/>
</dbReference>
<protein>
    <submittedName>
        <fullName evidence="6">Colicin V production protein</fullName>
    </submittedName>
</protein>
<feature type="transmembrane region" description="Helical" evidence="5">
    <location>
        <begin position="99"/>
        <end position="120"/>
    </location>
</feature>
<evidence type="ECO:0000256" key="4">
    <source>
        <dbReference type="ARBA" id="ARBA00023136"/>
    </source>
</evidence>
<gene>
    <name evidence="6" type="ORF">BCL65_108160</name>
</gene>
<feature type="transmembrane region" description="Helical" evidence="5">
    <location>
        <begin position="6"/>
        <end position="25"/>
    </location>
</feature>
<dbReference type="Pfam" id="PF13365">
    <property type="entry name" value="Trypsin_2"/>
    <property type="match status" value="1"/>
</dbReference>
<comment type="subcellular location">
    <subcellularLocation>
        <location evidence="1">Membrane</location>
        <topology evidence="1">Multi-pass membrane protein</topology>
    </subcellularLocation>
</comment>
<evidence type="ECO:0000256" key="5">
    <source>
        <dbReference type="SAM" id="Phobius"/>
    </source>
</evidence>
<sequence length="390" mass="38943">MTLLDLVLVVVLIFALVAGLGRGLLATLGGLVGLVVGGVAAFFVVPLVVGALPEPQWRGPATVILAVVLPLLGASIGSSVGHGLRRQVDRTPLRPLDRLLGGAASLVVAALALSFVGTAVKATGMPVVASAVSSSTVLRTIEDLTPAPVSRTLATARAAVIDDGIPQLDGLLDPRRTTAAPTVDLDGPALEASAQSVARIWGTAYACGTGITGSGFVSSPDRVVTNAHVVAGVERPLVELPGRPAEEGRVVYFDPQADLAVVAVDGLDGDPLPVAPSLAPGDLAAVQGYPHGGPFTSVGAEVLDAGTARIPQSGGMGGGERDIYVLATSVYPGSSGGPVLSTDGDVVGVIFGRSESGEAMAYGVTTTELMPVVAQAPDLDAPVTPGTCAA</sequence>
<dbReference type="SUPFAM" id="SSF50494">
    <property type="entry name" value="Trypsin-like serine proteases"/>
    <property type="match status" value="1"/>
</dbReference>
<evidence type="ECO:0000313" key="7">
    <source>
        <dbReference type="Proteomes" id="UP000239895"/>
    </source>
</evidence>
<dbReference type="InterPro" id="IPR001940">
    <property type="entry name" value="Peptidase_S1C"/>
</dbReference>
<dbReference type="PRINTS" id="PR00834">
    <property type="entry name" value="PROTEASES2C"/>
</dbReference>
<feature type="transmembrane region" description="Helical" evidence="5">
    <location>
        <begin position="32"/>
        <end position="53"/>
    </location>
</feature>
<keyword evidence="2 5" id="KW-0812">Transmembrane</keyword>
<keyword evidence="3 5" id="KW-1133">Transmembrane helix</keyword>
<keyword evidence="4 5" id="KW-0472">Membrane</keyword>
<evidence type="ECO:0000256" key="2">
    <source>
        <dbReference type="ARBA" id="ARBA00022692"/>
    </source>
</evidence>
<dbReference type="InterPro" id="IPR003825">
    <property type="entry name" value="Colicin-V_CvpA"/>
</dbReference>